<dbReference type="Proteomes" id="UP001477278">
    <property type="component" value="Unassembled WGS sequence"/>
</dbReference>
<evidence type="ECO:0000313" key="2">
    <source>
        <dbReference type="Proteomes" id="UP001477278"/>
    </source>
</evidence>
<protein>
    <submittedName>
        <fullName evidence="1">Uncharacterized protein</fullName>
    </submittedName>
</protein>
<organism evidence="1 2">
    <name type="scientific">Shewanella vesiculosa</name>
    <dbReference type="NCBI Taxonomy" id="518738"/>
    <lineage>
        <taxon>Bacteria</taxon>
        <taxon>Pseudomonadati</taxon>
        <taxon>Pseudomonadota</taxon>
        <taxon>Gammaproteobacteria</taxon>
        <taxon>Alteromonadales</taxon>
        <taxon>Shewanellaceae</taxon>
        <taxon>Shewanella</taxon>
    </lineage>
</organism>
<name>A0ABV0FX68_9GAMM</name>
<reference evidence="1 2" key="1">
    <citation type="submission" date="2024-05" db="EMBL/GenBank/DDBJ databases">
        <title>Genome sequencing of Marine Estuary Bacteria, Shewanella vesiculosa and S. baltica, and Pseudomonas syringae.</title>
        <authorList>
            <person name="Gurung A."/>
            <person name="Maclea K.S."/>
        </authorList>
    </citation>
    <scope>NUCLEOTIDE SEQUENCE [LARGE SCALE GENOMIC DNA]</scope>
    <source>
        <strain evidence="1 2">1A</strain>
    </source>
</reference>
<accession>A0ABV0FX68</accession>
<dbReference type="EMBL" id="JBDPZN010000017">
    <property type="protein sequence ID" value="MEO3684587.1"/>
    <property type="molecule type" value="Genomic_DNA"/>
</dbReference>
<sequence length="52" mass="5706">MSPLQVALPLQENNYNFVNREMQMMTSNEVSTSPCSDVMDASAPKLAVLCQA</sequence>
<keyword evidence="2" id="KW-1185">Reference proteome</keyword>
<evidence type="ECO:0000313" key="1">
    <source>
        <dbReference type="EMBL" id="MEO3684587.1"/>
    </source>
</evidence>
<dbReference type="RefSeq" id="WP_347690987.1">
    <property type="nucleotide sequence ID" value="NZ_JBDPZN010000017.1"/>
</dbReference>
<gene>
    <name evidence="1" type="ORF">ABHN84_20190</name>
</gene>
<proteinExistence type="predicted"/>
<comment type="caution">
    <text evidence="1">The sequence shown here is derived from an EMBL/GenBank/DDBJ whole genome shotgun (WGS) entry which is preliminary data.</text>
</comment>